<feature type="compositionally biased region" description="Basic and acidic residues" evidence="1">
    <location>
        <begin position="20"/>
        <end position="39"/>
    </location>
</feature>
<dbReference type="Proteomes" id="UP000483802">
    <property type="component" value="Unassembled WGS sequence"/>
</dbReference>
<feature type="region of interest" description="Disordered" evidence="1">
    <location>
        <begin position="18"/>
        <end position="39"/>
    </location>
</feature>
<evidence type="ECO:0000313" key="2">
    <source>
        <dbReference type="EMBL" id="MVO84175.1"/>
    </source>
</evidence>
<evidence type="ECO:0000256" key="1">
    <source>
        <dbReference type="SAM" id="MobiDB-lite"/>
    </source>
</evidence>
<protein>
    <submittedName>
        <fullName evidence="2">Uncharacterized protein</fullName>
    </submittedName>
</protein>
<name>A0A6L6WPK8_9ACTN</name>
<dbReference type="EMBL" id="WPNZ01000002">
    <property type="protein sequence ID" value="MVO84175.1"/>
    <property type="molecule type" value="Genomic_DNA"/>
</dbReference>
<dbReference type="AlphaFoldDB" id="A0A6L6WPK8"/>
<evidence type="ECO:0000313" key="3">
    <source>
        <dbReference type="Proteomes" id="UP000483802"/>
    </source>
</evidence>
<keyword evidence="3" id="KW-1185">Reference proteome</keyword>
<organism evidence="2 3">
    <name type="scientific">Streptomyces typhae</name>
    <dbReference type="NCBI Taxonomy" id="2681492"/>
    <lineage>
        <taxon>Bacteria</taxon>
        <taxon>Bacillati</taxon>
        <taxon>Actinomycetota</taxon>
        <taxon>Actinomycetes</taxon>
        <taxon>Kitasatosporales</taxon>
        <taxon>Streptomycetaceae</taxon>
        <taxon>Streptomyces</taxon>
    </lineage>
</organism>
<proteinExistence type="predicted"/>
<comment type="caution">
    <text evidence="2">The sequence shown here is derived from an EMBL/GenBank/DDBJ whole genome shotgun (WGS) entry which is preliminary data.</text>
</comment>
<accession>A0A6L6WPK8</accession>
<dbReference type="RefSeq" id="WP_157164435.1">
    <property type="nucleotide sequence ID" value="NZ_WPNZ01000002.1"/>
</dbReference>
<reference evidence="2 3" key="1">
    <citation type="submission" date="2019-11" db="EMBL/GenBank/DDBJ databases">
        <title>Streptomyces typhae sp. nov., a novel endophytic actinomycete isolated from the root of cattail pollen (Typha angustifolia L.).</title>
        <authorList>
            <person name="Peng C."/>
        </authorList>
    </citation>
    <scope>NUCLEOTIDE SEQUENCE [LARGE SCALE GENOMIC DNA]</scope>
    <source>
        <strain evidence="3">p1417</strain>
    </source>
</reference>
<sequence length="86" mass="9506">MTPAEKLDLYDRPPVADVDSSARYRKETSSDDGRTWEHPRQMTGKFLRHDMVDALAAGCAVTVEGGAAVIESPHPMGGWIRYTLIC</sequence>
<gene>
    <name evidence="2" type="ORF">GPA10_05160</name>
</gene>